<dbReference type="Pfam" id="PF18289">
    <property type="entry name" value="HU-CCDC81_euk_2"/>
    <property type="match status" value="1"/>
</dbReference>
<accession>A0AAD7ZSI6</accession>
<evidence type="ECO:0000313" key="3">
    <source>
        <dbReference type="EMBL" id="KAJ9585810.1"/>
    </source>
</evidence>
<dbReference type="EMBL" id="JASPKZ010007248">
    <property type="protein sequence ID" value="KAJ9585810.1"/>
    <property type="molecule type" value="Genomic_DNA"/>
</dbReference>
<reference evidence="3" key="1">
    <citation type="journal article" date="2023" name="IScience">
        <title>Live-bearing cockroach genome reveals convergent evolutionary mechanisms linked to viviparity in insects and beyond.</title>
        <authorList>
            <person name="Fouks B."/>
            <person name="Harrison M.C."/>
            <person name="Mikhailova A.A."/>
            <person name="Marchal E."/>
            <person name="English S."/>
            <person name="Carruthers M."/>
            <person name="Jennings E.C."/>
            <person name="Chiamaka E.L."/>
            <person name="Frigard R.A."/>
            <person name="Pippel M."/>
            <person name="Attardo G.M."/>
            <person name="Benoit J.B."/>
            <person name="Bornberg-Bauer E."/>
            <person name="Tobe S.S."/>
        </authorList>
    </citation>
    <scope>NUCLEOTIDE SEQUENCE</scope>
    <source>
        <strain evidence="3">Stay&amp;Tobe</strain>
    </source>
</reference>
<dbReference type="PANTHER" id="PTHR14362">
    <property type="entry name" value="COILED-COIL DOMAIN-CONTAINING PROTEIN 81"/>
    <property type="match status" value="1"/>
</dbReference>
<gene>
    <name evidence="3" type="ORF">L9F63_002401</name>
</gene>
<evidence type="ECO:0000259" key="2">
    <source>
        <dbReference type="Pfam" id="PF18289"/>
    </source>
</evidence>
<feature type="domain" description="CCDC81 HU" evidence="1">
    <location>
        <begin position="1"/>
        <end position="64"/>
    </location>
</feature>
<dbReference type="InterPro" id="IPR028034">
    <property type="entry name" value="HU-CCDC81"/>
</dbReference>
<evidence type="ECO:0000259" key="1">
    <source>
        <dbReference type="Pfam" id="PF14908"/>
    </source>
</evidence>
<dbReference type="Proteomes" id="UP001233999">
    <property type="component" value="Unassembled WGS sequence"/>
</dbReference>
<dbReference type="PANTHER" id="PTHR14362:SF2">
    <property type="entry name" value="COILED-COIL DOMAIN-CONTAINING PROTEIN 81"/>
    <property type="match status" value="1"/>
</dbReference>
<keyword evidence="4" id="KW-1185">Reference proteome</keyword>
<protein>
    <submittedName>
        <fullName evidence="3">Uncharacterized protein</fullName>
    </submittedName>
</protein>
<dbReference type="AlphaFoldDB" id="A0AAD7ZSI6"/>
<organism evidence="3 4">
    <name type="scientific">Diploptera punctata</name>
    <name type="common">Pacific beetle cockroach</name>
    <dbReference type="NCBI Taxonomy" id="6984"/>
    <lineage>
        <taxon>Eukaryota</taxon>
        <taxon>Metazoa</taxon>
        <taxon>Ecdysozoa</taxon>
        <taxon>Arthropoda</taxon>
        <taxon>Hexapoda</taxon>
        <taxon>Insecta</taxon>
        <taxon>Pterygota</taxon>
        <taxon>Neoptera</taxon>
        <taxon>Polyneoptera</taxon>
        <taxon>Dictyoptera</taxon>
        <taxon>Blattodea</taxon>
        <taxon>Blaberoidea</taxon>
        <taxon>Blaberidae</taxon>
        <taxon>Diplopterinae</taxon>
        <taxon>Diploptera</taxon>
    </lineage>
</organism>
<comment type="caution">
    <text evidence="3">The sequence shown here is derived from an EMBL/GenBank/DDBJ whole genome shotgun (WGS) entry which is preliminary data.</text>
</comment>
<dbReference type="Pfam" id="PF14908">
    <property type="entry name" value="HU-CCDC81_euk_1"/>
    <property type="match status" value="1"/>
</dbReference>
<sequence length="187" mass="21272">LTNVWDGASQFIRKNLQHGRGVKIKDLGTFTFSEWTTNIGSKTIENKQPTFLMSEKLVKFYNLKTRVLYTTGKTPVVALNFATIAASMVTCRQMVEDCVTEITEAFLRLLSHNEDVEIPFSNIGHFQIKNKHVIMNFKPNFLKNDKTLQTSETKMADEFKGDDPLYTSSPVVEEETVQCDPCEPQLV</sequence>
<proteinExistence type="predicted"/>
<reference evidence="3" key="2">
    <citation type="submission" date="2023-05" db="EMBL/GenBank/DDBJ databases">
        <authorList>
            <person name="Fouks B."/>
        </authorList>
    </citation>
    <scope>NUCLEOTIDE SEQUENCE</scope>
    <source>
        <strain evidence="3">Stay&amp;Tobe</strain>
        <tissue evidence="3">Testes</tissue>
    </source>
</reference>
<name>A0AAD7ZSI6_DIPPU</name>
<feature type="domain" description="CCDC81 HU" evidence="2">
    <location>
        <begin position="75"/>
        <end position="144"/>
    </location>
</feature>
<evidence type="ECO:0000313" key="4">
    <source>
        <dbReference type="Proteomes" id="UP001233999"/>
    </source>
</evidence>
<dbReference type="InterPro" id="IPR026295">
    <property type="entry name" value="CCD81"/>
</dbReference>
<dbReference type="InterPro" id="IPR040673">
    <property type="entry name" value="CCDC81_HU_dom_2"/>
</dbReference>
<dbReference type="GO" id="GO:0005815">
    <property type="term" value="C:microtubule organizing center"/>
    <property type="evidence" value="ECO:0007669"/>
    <property type="project" value="TreeGrafter"/>
</dbReference>
<feature type="non-terminal residue" evidence="3">
    <location>
        <position position="1"/>
    </location>
</feature>